<organism evidence="1 2">
    <name type="scientific">Cellvibrio fibrivorans</name>
    <dbReference type="NCBI Taxonomy" id="126350"/>
    <lineage>
        <taxon>Bacteria</taxon>
        <taxon>Pseudomonadati</taxon>
        <taxon>Pseudomonadota</taxon>
        <taxon>Gammaproteobacteria</taxon>
        <taxon>Cellvibrionales</taxon>
        <taxon>Cellvibrionaceae</taxon>
        <taxon>Cellvibrio</taxon>
    </lineage>
</organism>
<sequence>MTDPFQAAALDEYQKATAQLESRRDPATALQKSYTRYDTLIARAMEASPIKPACKAGCAFCCHYKVEVRAHEILLIKDYMNKTWSEEKITAVLADVEANAAIIRTLSPEQHLVTNIKCALLQDNQCSIYPVRPFRCRNFHSTDANACEQSHGDPGNMDIATGMIEDIAMLADAHTQGFEAAAEHTGRDNRVYDFSTALLEAFSDKSATKRHQRGKKTFQQAIEVIL</sequence>
<name>A0ABU1V1P9_9GAMM</name>
<evidence type="ECO:0000313" key="1">
    <source>
        <dbReference type="EMBL" id="MDR7091381.1"/>
    </source>
</evidence>
<dbReference type="RefSeq" id="WP_310074628.1">
    <property type="nucleotide sequence ID" value="NZ_JAVDVX010000006.1"/>
</dbReference>
<proteinExistence type="predicted"/>
<accession>A0ABU1V1P9</accession>
<keyword evidence="2" id="KW-1185">Reference proteome</keyword>
<dbReference type="Proteomes" id="UP001253595">
    <property type="component" value="Unassembled WGS sequence"/>
</dbReference>
<dbReference type="InterPro" id="IPR005358">
    <property type="entry name" value="Puta_zinc/iron-chelating_dom"/>
</dbReference>
<dbReference type="Pfam" id="PF03692">
    <property type="entry name" value="CxxCxxCC"/>
    <property type="match status" value="1"/>
</dbReference>
<gene>
    <name evidence="1" type="ORF">J2X05_003416</name>
</gene>
<reference evidence="1 2" key="1">
    <citation type="submission" date="2023-07" db="EMBL/GenBank/DDBJ databases">
        <title>Sorghum-associated microbial communities from plants grown in Nebraska, USA.</title>
        <authorList>
            <person name="Schachtman D."/>
        </authorList>
    </citation>
    <scope>NUCLEOTIDE SEQUENCE [LARGE SCALE GENOMIC DNA]</scope>
    <source>
        <strain evidence="1 2">BE190</strain>
    </source>
</reference>
<evidence type="ECO:0000313" key="2">
    <source>
        <dbReference type="Proteomes" id="UP001253595"/>
    </source>
</evidence>
<comment type="caution">
    <text evidence="1">The sequence shown here is derived from an EMBL/GenBank/DDBJ whole genome shotgun (WGS) entry which is preliminary data.</text>
</comment>
<protein>
    <submittedName>
        <fullName evidence="1">Fe-S-cluster containining protein</fullName>
    </submittedName>
</protein>
<dbReference type="EMBL" id="JAVDVX010000006">
    <property type="protein sequence ID" value="MDR7091381.1"/>
    <property type="molecule type" value="Genomic_DNA"/>
</dbReference>